<name>A0ABN2PHJ8_9ACTN</name>
<feature type="region of interest" description="Disordered" evidence="1">
    <location>
        <begin position="1"/>
        <end position="36"/>
    </location>
</feature>
<evidence type="ECO:0008006" key="6">
    <source>
        <dbReference type="Google" id="ProtNLM"/>
    </source>
</evidence>
<evidence type="ECO:0000259" key="3">
    <source>
        <dbReference type="Pfam" id="PF23771"/>
    </source>
</evidence>
<dbReference type="Proteomes" id="UP001501612">
    <property type="component" value="Unassembled WGS sequence"/>
</dbReference>
<evidence type="ECO:0000313" key="5">
    <source>
        <dbReference type="Proteomes" id="UP001501612"/>
    </source>
</evidence>
<organism evidence="4 5">
    <name type="scientific">Nocardioides lentus</name>
    <dbReference type="NCBI Taxonomy" id="338077"/>
    <lineage>
        <taxon>Bacteria</taxon>
        <taxon>Bacillati</taxon>
        <taxon>Actinomycetota</taxon>
        <taxon>Actinomycetes</taxon>
        <taxon>Propionibacteriales</taxon>
        <taxon>Nocardioidaceae</taxon>
        <taxon>Nocardioides</taxon>
    </lineage>
</organism>
<feature type="domain" description="DUF2786" evidence="2">
    <location>
        <begin position="171"/>
        <end position="207"/>
    </location>
</feature>
<dbReference type="RefSeq" id="WP_344007241.1">
    <property type="nucleotide sequence ID" value="NZ_BAAAMY010000005.1"/>
</dbReference>
<dbReference type="Pfam" id="PF10979">
    <property type="entry name" value="DUF2786"/>
    <property type="match status" value="1"/>
</dbReference>
<accession>A0ABN2PHJ8</accession>
<evidence type="ECO:0000256" key="1">
    <source>
        <dbReference type="SAM" id="MobiDB-lite"/>
    </source>
</evidence>
<feature type="domain" description="DUF7168" evidence="3">
    <location>
        <begin position="242"/>
        <end position="344"/>
    </location>
</feature>
<evidence type="ECO:0000313" key="4">
    <source>
        <dbReference type="EMBL" id="GAA1920683.1"/>
    </source>
</evidence>
<dbReference type="EMBL" id="BAAAMY010000005">
    <property type="protein sequence ID" value="GAA1920683.1"/>
    <property type="molecule type" value="Genomic_DNA"/>
</dbReference>
<dbReference type="InterPro" id="IPR055592">
    <property type="entry name" value="DUF7168"/>
</dbReference>
<sequence length="400" mass="42186">MGIEDRRPAAGEALSRRAEGHDPTGSGDPAARRAADEVAEQARLSGLVTAVVARIDGTRRDDARLATYADMLVHRAAPAGADEVLGVVERLLARLLARAAAGGWPEGDLAPLVERTLGPAHVTTLDEVRRRRPLRHLGSGLGLAALLGAAPLLETRALVAPTPATGEHPRLARVRALLAKAESTDHPAEAELLSAKAQELVARHALEGLVGSGETGRAGGPGPAGRPRARRVWLDAPYVDAKAALVAAVAAANRCRSAVAVSLGFCVVVGHPRDLDAVELLTASLLVQAQSALAHHGRRTGEQRGRTRAFRRAFLLAYATRVGERLEEATATAYREAGGDALPVVRAAEQRVEAAFAEAVPHTVGRPATVSHPDGWVAGRHAADLARLDVRDELREHRDR</sequence>
<protein>
    <recommendedName>
        <fullName evidence="6">DUF2786 domain-containing protein</fullName>
    </recommendedName>
</protein>
<evidence type="ECO:0000259" key="2">
    <source>
        <dbReference type="Pfam" id="PF10979"/>
    </source>
</evidence>
<comment type="caution">
    <text evidence="4">The sequence shown here is derived from an EMBL/GenBank/DDBJ whole genome shotgun (WGS) entry which is preliminary data.</text>
</comment>
<gene>
    <name evidence="4" type="ORF">GCM10009737_22760</name>
</gene>
<dbReference type="InterPro" id="IPR024498">
    <property type="entry name" value="DUF2786"/>
</dbReference>
<reference evidence="4 5" key="1">
    <citation type="journal article" date="2019" name="Int. J. Syst. Evol. Microbiol.">
        <title>The Global Catalogue of Microorganisms (GCM) 10K type strain sequencing project: providing services to taxonomists for standard genome sequencing and annotation.</title>
        <authorList>
            <consortium name="The Broad Institute Genomics Platform"/>
            <consortium name="The Broad Institute Genome Sequencing Center for Infectious Disease"/>
            <person name="Wu L."/>
            <person name="Ma J."/>
        </authorList>
    </citation>
    <scope>NUCLEOTIDE SEQUENCE [LARGE SCALE GENOMIC DNA]</scope>
    <source>
        <strain evidence="4 5">JCM 14046</strain>
    </source>
</reference>
<keyword evidence="5" id="KW-1185">Reference proteome</keyword>
<dbReference type="Pfam" id="PF23771">
    <property type="entry name" value="DUF7168"/>
    <property type="match status" value="1"/>
</dbReference>
<feature type="compositionally biased region" description="Basic and acidic residues" evidence="1">
    <location>
        <begin position="1"/>
        <end position="22"/>
    </location>
</feature>
<proteinExistence type="predicted"/>